<evidence type="ECO:0000313" key="6">
    <source>
        <dbReference type="Proteomes" id="UP000037530"/>
    </source>
</evidence>
<protein>
    <recommendedName>
        <fullName evidence="4">HTH araC/xylS-type domain-containing protein</fullName>
    </recommendedName>
</protein>
<dbReference type="GO" id="GO:0000976">
    <property type="term" value="F:transcription cis-regulatory region binding"/>
    <property type="evidence" value="ECO:0007669"/>
    <property type="project" value="TreeGrafter"/>
</dbReference>
<keyword evidence="3" id="KW-0804">Transcription</keyword>
<dbReference type="EMBL" id="LHPI01000008">
    <property type="protein sequence ID" value="KOO07664.1"/>
    <property type="molecule type" value="Genomic_DNA"/>
</dbReference>
<organism evidence="5 6">
    <name type="scientific">Vibrio hepatarius</name>
    <dbReference type="NCBI Taxonomy" id="171383"/>
    <lineage>
        <taxon>Bacteria</taxon>
        <taxon>Pseudomonadati</taxon>
        <taxon>Pseudomonadota</taxon>
        <taxon>Gammaproteobacteria</taxon>
        <taxon>Vibrionales</taxon>
        <taxon>Vibrionaceae</taxon>
        <taxon>Vibrio</taxon>
        <taxon>Vibrio oreintalis group</taxon>
    </lineage>
</organism>
<dbReference type="PROSITE" id="PS01124">
    <property type="entry name" value="HTH_ARAC_FAMILY_2"/>
    <property type="match status" value="1"/>
</dbReference>
<evidence type="ECO:0000259" key="4">
    <source>
        <dbReference type="PROSITE" id="PS01124"/>
    </source>
</evidence>
<keyword evidence="6" id="KW-1185">Reference proteome</keyword>
<dbReference type="GO" id="GO:0005829">
    <property type="term" value="C:cytosol"/>
    <property type="evidence" value="ECO:0007669"/>
    <property type="project" value="TreeGrafter"/>
</dbReference>
<dbReference type="STRING" id="171383.AKJ31_09540"/>
<accession>A0A0M0I006</accession>
<keyword evidence="1" id="KW-0805">Transcription regulation</keyword>
<dbReference type="PANTHER" id="PTHR47894">
    <property type="entry name" value="HTH-TYPE TRANSCRIPTIONAL REGULATOR GADX"/>
    <property type="match status" value="1"/>
</dbReference>
<dbReference type="Pfam" id="PF12833">
    <property type="entry name" value="HTH_18"/>
    <property type="match status" value="1"/>
</dbReference>
<dbReference type="RefSeq" id="WP_053408868.1">
    <property type="nucleotide sequence ID" value="NZ_DAIPHI010000017.1"/>
</dbReference>
<dbReference type="PRINTS" id="PR00032">
    <property type="entry name" value="HTHARAC"/>
</dbReference>
<evidence type="ECO:0000256" key="3">
    <source>
        <dbReference type="ARBA" id="ARBA00023163"/>
    </source>
</evidence>
<dbReference type="AlphaFoldDB" id="A0A0M0I006"/>
<dbReference type="InterPro" id="IPR018060">
    <property type="entry name" value="HTH_AraC"/>
</dbReference>
<keyword evidence="2" id="KW-0238">DNA-binding</keyword>
<dbReference type="Pfam" id="PF12625">
    <property type="entry name" value="Arabinose_bd"/>
    <property type="match status" value="1"/>
</dbReference>
<name>A0A0M0I006_9VIBR</name>
<evidence type="ECO:0000256" key="2">
    <source>
        <dbReference type="ARBA" id="ARBA00023125"/>
    </source>
</evidence>
<dbReference type="OrthoDB" id="6396588at2"/>
<evidence type="ECO:0000256" key="1">
    <source>
        <dbReference type="ARBA" id="ARBA00023015"/>
    </source>
</evidence>
<dbReference type="InterPro" id="IPR032687">
    <property type="entry name" value="AraC-type_N"/>
</dbReference>
<dbReference type="PATRIC" id="fig|171383.3.peg.1950"/>
<feature type="domain" description="HTH araC/xylS-type" evidence="4">
    <location>
        <begin position="237"/>
        <end position="335"/>
    </location>
</feature>
<gene>
    <name evidence="5" type="ORF">AKJ31_09540</name>
</gene>
<reference evidence="6" key="1">
    <citation type="submission" date="2015-08" db="EMBL/GenBank/DDBJ databases">
        <title>Vibrio galatheae sp. nov., a novel member of the Vibrionaceae family isolated from the Solomon Islands.</title>
        <authorList>
            <person name="Giubergia S."/>
            <person name="Machado H."/>
            <person name="Mateiu R.V."/>
            <person name="Gram L."/>
        </authorList>
    </citation>
    <scope>NUCLEOTIDE SEQUENCE [LARGE SCALE GENOMIC DNA]</scope>
    <source>
        <strain evidence="6">DSM 19134</strain>
    </source>
</reference>
<dbReference type="PANTHER" id="PTHR47894:SF4">
    <property type="entry name" value="HTH-TYPE TRANSCRIPTIONAL REGULATOR GADX"/>
    <property type="match status" value="1"/>
</dbReference>
<dbReference type="SUPFAM" id="SSF46689">
    <property type="entry name" value="Homeodomain-like"/>
    <property type="match status" value="1"/>
</dbReference>
<proteinExistence type="predicted"/>
<dbReference type="InterPro" id="IPR009057">
    <property type="entry name" value="Homeodomain-like_sf"/>
</dbReference>
<dbReference type="InterPro" id="IPR020449">
    <property type="entry name" value="Tscrpt_reg_AraC-type_HTH"/>
</dbReference>
<dbReference type="Gene3D" id="1.10.10.60">
    <property type="entry name" value="Homeodomain-like"/>
    <property type="match status" value="1"/>
</dbReference>
<sequence length="341" mass="39363">MFTVSGTISRIFSDQVLAYLRSQYGDKNQKDLPCPGESVQYLDDEYYLYISDFYQFLNQAELYTNNPEFAWEVYDDFDFRNMGILGYAIVNSTTLQEAIAVACDYVLLVQSHTEVFIRPSQHHSGCFDLCYQVESGPLACHHDTHMSLVFFIRLIQVLHDSSWKPILIGLNHAERSQAIADKTGVNVVTDQDYNFITIEKDVLHAQVTTSDPRLFDIMHANLSEKIAQQAETLTFFQQLEEAIFRLLSDDECNIDKVAEQMCMSRRTLQRRLADYSVSFSQLLDNVRRHYACQLLNQTSVSMNEVALTLGYSELAAFLRAFKRWYGISPSEYREFILGERD</sequence>
<dbReference type="Proteomes" id="UP000037530">
    <property type="component" value="Unassembled WGS sequence"/>
</dbReference>
<dbReference type="SMART" id="SM00342">
    <property type="entry name" value="HTH_ARAC"/>
    <property type="match status" value="1"/>
</dbReference>
<comment type="caution">
    <text evidence="5">The sequence shown here is derived from an EMBL/GenBank/DDBJ whole genome shotgun (WGS) entry which is preliminary data.</text>
</comment>
<dbReference type="GO" id="GO:0003700">
    <property type="term" value="F:DNA-binding transcription factor activity"/>
    <property type="evidence" value="ECO:0007669"/>
    <property type="project" value="InterPro"/>
</dbReference>
<evidence type="ECO:0000313" key="5">
    <source>
        <dbReference type="EMBL" id="KOO07664.1"/>
    </source>
</evidence>